<organism evidence="7 8">
    <name type="scientific">Tribonema minus</name>
    <dbReference type="NCBI Taxonomy" id="303371"/>
    <lineage>
        <taxon>Eukaryota</taxon>
        <taxon>Sar</taxon>
        <taxon>Stramenopiles</taxon>
        <taxon>Ochrophyta</taxon>
        <taxon>PX clade</taxon>
        <taxon>Xanthophyceae</taxon>
        <taxon>Tribonematales</taxon>
        <taxon>Tribonemataceae</taxon>
        <taxon>Tribonema</taxon>
    </lineage>
</organism>
<protein>
    <submittedName>
        <fullName evidence="7">Pyruvate/Phosphoenolpyruvate kinase-like domain-containing protein</fullName>
    </submittedName>
</protein>
<dbReference type="InterPro" id="IPR015813">
    <property type="entry name" value="Pyrv/PenolPyrv_kinase-like_dom"/>
</dbReference>
<reference evidence="7" key="1">
    <citation type="submission" date="2021-02" db="EMBL/GenBank/DDBJ databases">
        <title>First Annotated Genome of the Yellow-green Alga Tribonema minus.</title>
        <authorList>
            <person name="Mahan K.M."/>
        </authorList>
    </citation>
    <scope>NUCLEOTIDE SEQUENCE</scope>
    <source>
        <strain evidence="7">UTEX B ZZ1240</strain>
    </source>
</reference>
<sequence>MIRALSTVAGSAAQKLQGRPLRSVLYTPGFGKHLAKVKTSVADCALIDLEDGVAPSSKVAARKAVAELFQAGGLSNRMLTVRVNGLDTEWGWDDLKAVAKLERVDAIALPKVESPAEVQEVAAYLEKEGASQHTTIWSLIETPKGVQNVDAIAAAHPRQSALVMGTSDLCRELHCLHTKDREPLLYSLSKCVVAARANDLLILDGVHLDLEDSTGFEQACKQGKELGMDGKTLIHPSTVAVANWFFGPSAEDVEQSYRIVEAMQEAMARGQGACLLDGKLIENLHADNALRIIALHEAIQAFEESAAASKL</sequence>
<dbReference type="InterPro" id="IPR040442">
    <property type="entry name" value="Pyrv_kinase-like_dom_sf"/>
</dbReference>
<feature type="binding site" evidence="5">
    <location>
        <position position="168"/>
    </location>
    <ligand>
        <name>Mg(2+)</name>
        <dbReference type="ChEBI" id="CHEBI:18420"/>
    </ligand>
</feature>
<keyword evidence="7" id="KW-0670">Pyruvate</keyword>
<dbReference type="InterPro" id="IPR005000">
    <property type="entry name" value="Aldolase/citrate-lyase_domain"/>
</dbReference>
<dbReference type="PANTHER" id="PTHR32308:SF10">
    <property type="entry name" value="CITRATE LYASE SUBUNIT BETA"/>
    <property type="match status" value="1"/>
</dbReference>
<dbReference type="Pfam" id="PF03328">
    <property type="entry name" value="HpcH_HpaI"/>
    <property type="match status" value="1"/>
</dbReference>
<dbReference type="InterPro" id="IPR011206">
    <property type="entry name" value="Citrate_lyase_beta/mcl1/mcl2"/>
</dbReference>
<evidence type="ECO:0000313" key="7">
    <source>
        <dbReference type="EMBL" id="KAG5193066.1"/>
    </source>
</evidence>
<name>A0A835ZHS4_9STRA</name>
<dbReference type="SUPFAM" id="SSF51621">
    <property type="entry name" value="Phosphoenolpyruvate/pyruvate domain"/>
    <property type="match status" value="1"/>
</dbReference>
<comment type="cofactor">
    <cofactor evidence="1">
        <name>Mg(2+)</name>
        <dbReference type="ChEBI" id="CHEBI:18420"/>
    </cofactor>
</comment>
<dbReference type="GO" id="GO:0016301">
    <property type="term" value="F:kinase activity"/>
    <property type="evidence" value="ECO:0007669"/>
    <property type="project" value="UniProtKB-KW"/>
</dbReference>
<evidence type="ECO:0000259" key="6">
    <source>
        <dbReference type="Pfam" id="PF03328"/>
    </source>
</evidence>
<dbReference type="AlphaFoldDB" id="A0A835ZHS4"/>
<accession>A0A835ZHS4</accession>
<evidence type="ECO:0000256" key="1">
    <source>
        <dbReference type="ARBA" id="ARBA00001946"/>
    </source>
</evidence>
<keyword evidence="8" id="KW-1185">Reference proteome</keyword>
<evidence type="ECO:0000256" key="5">
    <source>
        <dbReference type="PIRSR" id="PIRSR015582-2"/>
    </source>
</evidence>
<dbReference type="GO" id="GO:0006107">
    <property type="term" value="P:oxaloacetate metabolic process"/>
    <property type="evidence" value="ECO:0007669"/>
    <property type="project" value="TreeGrafter"/>
</dbReference>
<evidence type="ECO:0000313" key="8">
    <source>
        <dbReference type="Proteomes" id="UP000664859"/>
    </source>
</evidence>
<evidence type="ECO:0000256" key="2">
    <source>
        <dbReference type="ARBA" id="ARBA00022723"/>
    </source>
</evidence>
<feature type="binding site" evidence="5">
    <location>
        <position position="141"/>
    </location>
    <ligand>
        <name>Mg(2+)</name>
        <dbReference type="ChEBI" id="CHEBI:18420"/>
    </ligand>
</feature>
<keyword evidence="2 5" id="KW-0479">Metal-binding</keyword>
<feature type="non-terminal residue" evidence="7">
    <location>
        <position position="1"/>
    </location>
</feature>
<dbReference type="Proteomes" id="UP000664859">
    <property type="component" value="Unassembled WGS sequence"/>
</dbReference>
<keyword evidence="7" id="KW-0418">Kinase</keyword>
<dbReference type="OrthoDB" id="1773at2759"/>
<feature type="domain" description="HpcH/HpaI aldolase/citrate lyase" evidence="6">
    <location>
        <begin position="22"/>
        <end position="236"/>
    </location>
</feature>
<feature type="binding site" evidence="4">
    <location>
        <position position="141"/>
    </location>
    <ligand>
        <name>substrate</name>
    </ligand>
</feature>
<evidence type="ECO:0000256" key="3">
    <source>
        <dbReference type="ARBA" id="ARBA00022842"/>
    </source>
</evidence>
<feature type="binding site" evidence="4">
    <location>
        <position position="82"/>
    </location>
    <ligand>
        <name>substrate</name>
    </ligand>
</feature>
<keyword evidence="3 5" id="KW-0460">Magnesium</keyword>
<dbReference type="GO" id="GO:0000287">
    <property type="term" value="F:magnesium ion binding"/>
    <property type="evidence" value="ECO:0007669"/>
    <property type="project" value="TreeGrafter"/>
</dbReference>
<proteinExistence type="predicted"/>
<dbReference type="PIRSF" id="PIRSF015582">
    <property type="entry name" value="Cit_lyase_B"/>
    <property type="match status" value="1"/>
</dbReference>
<dbReference type="EMBL" id="JAFCMP010000001">
    <property type="protein sequence ID" value="KAG5193066.1"/>
    <property type="molecule type" value="Genomic_DNA"/>
</dbReference>
<dbReference type="PANTHER" id="PTHR32308">
    <property type="entry name" value="LYASE BETA SUBUNIT, PUTATIVE (AFU_ORTHOLOGUE AFUA_4G13030)-RELATED"/>
    <property type="match status" value="1"/>
</dbReference>
<keyword evidence="7" id="KW-0808">Transferase</keyword>
<evidence type="ECO:0000256" key="4">
    <source>
        <dbReference type="PIRSR" id="PIRSR015582-1"/>
    </source>
</evidence>
<gene>
    <name evidence="7" type="ORF">JKP88DRAFT_195594</name>
</gene>
<dbReference type="Gene3D" id="3.20.20.60">
    <property type="entry name" value="Phosphoenolpyruvate-binding domains"/>
    <property type="match status" value="1"/>
</dbReference>
<comment type="caution">
    <text evidence="7">The sequence shown here is derived from an EMBL/GenBank/DDBJ whole genome shotgun (WGS) entry which is preliminary data.</text>
</comment>